<dbReference type="SUPFAM" id="SSF53756">
    <property type="entry name" value="UDP-Glycosyltransferase/glycogen phosphorylase"/>
    <property type="match status" value="1"/>
</dbReference>
<reference evidence="1 2" key="1">
    <citation type="submission" date="2024-09" db="EMBL/GenBank/DDBJ databases">
        <authorList>
            <person name="Sun Q."/>
            <person name="Mori K."/>
        </authorList>
    </citation>
    <scope>NUCLEOTIDE SEQUENCE [LARGE SCALE GENOMIC DNA]</scope>
    <source>
        <strain evidence="1 2">CGMCC 1.15906</strain>
    </source>
</reference>
<organism evidence="1 2">
    <name type="scientific">Kribbella deserti</name>
    <dbReference type="NCBI Taxonomy" id="1926257"/>
    <lineage>
        <taxon>Bacteria</taxon>
        <taxon>Bacillati</taxon>
        <taxon>Actinomycetota</taxon>
        <taxon>Actinomycetes</taxon>
        <taxon>Propionibacteriales</taxon>
        <taxon>Kribbellaceae</taxon>
        <taxon>Kribbella</taxon>
    </lineage>
</organism>
<dbReference type="Gene3D" id="3.40.50.2000">
    <property type="entry name" value="Glycogen Phosphorylase B"/>
    <property type="match status" value="2"/>
</dbReference>
<dbReference type="CDD" id="cd03801">
    <property type="entry name" value="GT4_PimA-like"/>
    <property type="match status" value="1"/>
</dbReference>
<dbReference type="PANTHER" id="PTHR12526">
    <property type="entry name" value="GLYCOSYLTRANSFERASE"/>
    <property type="match status" value="1"/>
</dbReference>
<gene>
    <name evidence="1" type="ORF">ACFFGN_10345</name>
</gene>
<name>A0ABV6QIJ7_9ACTN</name>
<dbReference type="Pfam" id="PF13692">
    <property type="entry name" value="Glyco_trans_1_4"/>
    <property type="match status" value="1"/>
</dbReference>
<keyword evidence="2" id="KW-1185">Reference proteome</keyword>
<protein>
    <submittedName>
        <fullName evidence="1">Glycosyltransferase family 4 protein</fullName>
        <ecNumber evidence="1">2.4.-.-</ecNumber>
    </submittedName>
</protein>
<dbReference type="EC" id="2.4.-.-" evidence="1"/>
<keyword evidence="1" id="KW-0328">Glycosyltransferase</keyword>
<accession>A0ABV6QIJ7</accession>
<dbReference type="RefSeq" id="WP_380045858.1">
    <property type="nucleotide sequence ID" value="NZ_JBHLTC010000011.1"/>
</dbReference>
<comment type="caution">
    <text evidence="1">The sequence shown here is derived from an EMBL/GenBank/DDBJ whole genome shotgun (WGS) entry which is preliminary data.</text>
</comment>
<proteinExistence type="predicted"/>
<keyword evidence="1" id="KW-0808">Transferase</keyword>
<evidence type="ECO:0000313" key="2">
    <source>
        <dbReference type="Proteomes" id="UP001589890"/>
    </source>
</evidence>
<dbReference type="EMBL" id="JBHLTC010000011">
    <property type="protein sequence ID" value="MFC0624461.1"/>
    <property type="molecule type" value="Genomic_DNA"/>
</dbReference>
<evidence type="ECO:0000313" key="1">
    <source>
        <dbReference type="EMBL" id="MFC0624461.1"/>
    </source>
</evidence>
<dbReference type="PANTHER" id="PTHR12526:SF635">
    <property type="entry name" value="GLYCOSYL TRANSFERASE GROUP 1"/>
    <property type="match status" value="1"/>
</dbReference>
<dbReference type="GO" id="GO:0016757">
    <property type="term" value="F:glycosyltransferase activity"/>
    <property type="evidence" value="ECO:0007669"/>
    <property type="project" value="UniProtKB-KW"/>
</dbReference>
<sequence length="391" mass="43318">MKVLISAYACGPDEGSEPGAGWAFVRAAAENHEVWVVTRRRFEQSIERHRAADPVLRERLHVTYHDLGDRLLKAKKRPRDVYWYYTLWQRDLGRIAERLHREVGFDVAHHVTFAADWLPCGVRRLRDVPLVWGPVGGATRPPWRLAQRWLGTRGIVGELIRTPFTELARRTLGDPVARQAELTVALNDDVARRFRHARRVVVEPNSSIDLSDVPPAALDREPGKRAVFVGRLVGWKGVRLAVATIAHPEAAGWTLDFYGAGPEREALAAEVDRLGLGERVRFLGMRPRDEVLAAVRDADAMLFPSLHDSAPWAVAEAATLGCPVVCLELGGPPLLAGAAGRVVAPHGDVIGELARALASTDKTRPEPTLRWSPARLPGVVDDWYQSVVKAR</sequence>
<dbReference type="Proteomes" id="UP001589890">
    <property type="component" value="Unassembled WGS sequence"/>
</dbReference>